<gene>
    <name evidence="3" type="ORF">FSP39_001488</name>
</gene>
<dbReference type="GO" id="GO:0005737">
    <property type="term" value="C:cytoplasm"/>
    <property type="evidence" value="ECO:0007669"/>
    <property type="project" value="TreeGrafter"/>
</dbReference>
<dbReference type="InterPro" id="IPR038765">
    <property type="entry name" value="Papain-like_cys_pep_sf"/>
</dbReference>
<protein>
    <recommendedName>
        <fullName evidence="2">Transglutaminase-like domain-containing protein</fullName>
    </recommendedName>
</protein>
<dbReference type="EMBL" id="VSWD01000007">
    <property type="protein sequence ID" value="KAK3096583.1"/>
    <property type="molecule type" value="Genomic_DNA"/>
</dbReference>
<feature type="region of interest" description="Disordered" evidence="1">
    <location>
        <begin position="1"/>
        <end position="44"/>
    </location>
</feature>
<keyword evidence="4" id="KW-1185">Reference proteome</keyword>
<dbReference type="Gene3D" id="3.10.620.30">
    <property type="match status" value="1"/>
</dbReference>
<dbReference type="PANTHER" id="PTHR46333:SF2">
    <property type="entry name" value="CYTOKINESIS PROTEIN 3"/>
    <property type="match status" value="1"/>
</dbReference>
<evidence type="ECO:0000313" key="3">
    <source>
        <dbReference type="EMBL" id="KAK3096583.1"/>
    </source>
</evidence>
<accession>A0AA89BUK1</accession>
<feature type="compositionally biased region" description="Basic residues" evidence="1">
    <location>
        <begin position="35"/>
        <end position="44"/>
    </location>
</feature>
<reference evidence="3" key="1">
    <citation type="submission" date="2019-08" db="EMBL/GenBank/DDBJ databases">
        <title>The improved chromosome-level genome for the pearl oyster Pinctada fucata martensii using PacBio sequencing and Hi-C.</title>
        <authorList>
            <person name="Zheng Z."/>
        </authorList>
    </citation>
    <scope>NUCLEOTIDE SEQUENCE</scope>
    <source>
        <strain evidence="3">ZZ-2019</strain>
        <tissue evidence="3">Adductor muscle</tissue>
    </source>
</reference>
<evidence type="ECO:0000313" key="4">
    <source>
        <dbReference type="Proteomes" id="UP001186944"/>
    </source>
</evidence>
<evidence type="ECO:0000259" key="2">
    <source>
        <dbReference type="SMART" id="SM00460"/>
    </source>
</evidence>
<dbReference type="SMART" id="SM00460">
    <property type="entry name" value="TGc"/>
    <property type="match status" value="1"/>
</dbReference>
<name>A0AA89BUK1_PINIB</name>
<feature type="compositionally biased region" description="Basic and acidic residues" evidence="1">
    <location>
        <begin position="1"/>
        <end position="17"/>
    </location>
</feature>
<evidence type="ECO:0000256" key="1">
    <source>
        <dbReference type="SAM" id="MobiDB-lite"/>
    </source>
</evidence>
<comment type="caution">
    <text evidence="3">The sequence shown here is derived from an EMBL/GenBank/DDBJ whole genome shotgun (WGS) entry which is preliminary data.</text>
</comment>
<dbReference type="Pfam" id="PF23265">
    <property type="entry name" value="Ig-like_KY"/>
    <property type="match status" value="2"/>
</dbReference>
<sequence>MGSRNSRQESPDDRYKEANGIVSTPKDDDIPPPKPPRKTKKKILKSADIKRCDKKASKVPWTASVEALTQYLTDGLKSPLEKVRAFYFWITHNIGYDTTPNFHSCGIPTDSATVLRKRKSVCIGYANLFADLCRQSSIPVKTITGYCKGFGHDPDTTFTTAKETDHAWNAVHVGGDWHFIECTWGAGYKDDKGRFIKKFSEFHFLTPPKHFVVSHFPYFNKDMNESTKWQLLRRPLDLDTFSQRLKGTSRMYEFRVKPKSHPNSIIDVCRNVEIKLQYPKSENLFMTARFFSKFGQKLDQFVMIKRLGESQMSVQVRPPRKGDYMLHLYGKTDPEVAELDELMKYVLRCKEAEDSVPPYPQHTGLWGAYSDFEESGLHKSAAKTIEHNVTNGKLRLKLKTVKLVDSIVKLEHSTQRIGDNDSYALLQRDKNYILLSAKFPWTGNYKLSILTKNAGADTFSPRLSYLIHCTKAMSPCCQFPKEFQQTTHFSCRLIEPLDRRLPKIAKCVFDWHLVSLCKLGLRKTQ</sequence>
<dbReference type="SUPFAM" id="SSF54001">
    <property type="entry name" value="Cysteine proteinases"/>
    <property type="match status" value="1"/>
</dbReference>
<dbReference type="Proteomes" id="UP001186944">
    <property type="component" value="Unassembled WGS sequence"/>
</dbReference>
<dbReference type="InterPro" id="IPR002931">
    <property type="entry name" value="Transglutaminase-like"/>
</dbReference>
<dbReference type="PANTHER" id="PTHR46333">
    <property type="entry name" value="CYTOKINESIS PROTEIN 3"/>
    <property type="match status" value="1"/>
</dbReference>
<feature type="domain" description="Transglutaminase-like" evidence="2">
    <location>
        <begin position="114"/>
        <end position="184"/>
    </location>
</feature>
<dbReference type="InterPro" id="IPR056564">
    <property type="entry name" value="Ig-like_KY"/>
</dbReference>
<dbReference type="Pfam" id="PF01841">
    <property type="entry name" value="Transglut_core"/>
    <property type="match status" value="1"/>
</dbReference>
<proteinExistence type="predicted"/>
<dbReference type="AlphaFoldDB" id="A0AA89BUK1"/>
<organism evidence="3 4">
    <name type="scientific">Pinctada imbricata</name>
    <name type="common">Atlantic pearl-oyster</name>
    <name type="synonym">Pinctada martensii</name>
    <dbReference type="NCBI Taxonomy" id="66713"/>
    <lineage>
        <taxon>Eukaryota</taxon>
        <taxon>Metazoa</taxon>
        <taxon>Spiralia</taxon>
        <taxon>Lophotrochozoa</taxon>
        <taxon>Mollusca</taxon>
        <taxon>Bivalvia</taxon>
        <taxon>Autobranchia</taxon>
        <taxon>Pteriomorphia</taxon>
        <taxon>Pterioida</taxon>
        <taxon>Pterioidea</taxon>
        <taxon>Pteriidae</taxon>
        <taxon>Pinctada</taxon>
    </lineage>
</organism>
<dbReference type="InterPro" id="IPR052557">
    <property type="entry name" value="CAP/Cytokinesis_protein"/>
</dbReference>